<name>A0A557XX94_9MYCO</name>
<proteinExistence type="predicted"/>
<dbReference type="InterPro" id="IPR032710">
    <property type="entry name" value="NTF2-like_dom_sf"/>
</dbReference>
<protein>
    <submittedName>
        <fullName evidence="2">Nuclear transport factor 2 family protein</fullName>
    </submittedName>
</protein>
<dbReference type="Pfam" id="PF13577">
    <property type="entry name" value="SnoaL_4"/>
    <property type="match status" value="1"/>
</dbReference>
<dbReference type="Proteomes" id="UP000320513">
    <property type="component" value="Unassembled WGS sequence"/>
</dbReference>
<organism evidence="2 3">
    <name type="scientific">Mycobacterium helveticum</name>
    <dbReference type="NCBI Taxonomy" id="2592811"/>
    <lineage>
        <taxon>Bacteria</taxon>
        <taxon>Bacillati</taxon>
        <taxon>Actinomycetota</taxon>
        <taxon>Actinomycetes</taxon>
        <taxon>Mycobacteriales</taxon>
        <taxon>Mycobacteriaceae</taxon>
        <taxon>Mycobacterium</taxon>
    </lineage>
</organism>
<evidence type="ECO:0000313" key="3">
    <source>
        <dbReference type="Proteomes" id="UP000320513"/>
    </source>
</evidence>
<reference evidence="2 3" key="1">
    <citation type="submission" date="2019-07" db="EMBL/GenBank/DDBJ databases">
        <title>New Mycobacterium species.</title>
        <authorList>
            <person name="Tortoli E."/>
            <person name="Ghielmetti G."/>
            <person name="Friedel U."/>
            <person name="Trovato A."/>
        </authorList>
    </citation>
    <scope>NUCLEOTIDE SEQUENCE [LARGE SCALE GENOMIC DNA]</scope>
    <source>
        <strain evidence="2 3">16-83</strain>
    </source>
</reference>
<evidence type="ECO:0000313" key="2">
    <source>
        <dbReference type="EMBL" id="TVS90740.1"/>
    </source>
</evidence>
<dbReference type="EMBL" id="VMQU01000024">
    <property type="protein sequence ID" value="TVS90740.1"/>
    <property type="molecule type" value="Genomic_DNA"/>
</dbReference>
<gene>
    <name evidence="2" type="ORF">FPZ47_07880</name>
</gene>
<accession>A0A557XX94</accession>
<feature type="domain" description="SnoaL-like" evidence="1">
    <location>
        <begin position="8"/>
        <end position="134"/>
    </location>
</feature>
<comment type="caution">
    <text evidence="2">The sequence shown here is derived from an EMBL/GenBank/DDBJ whole genome shotgun (WGS) entry which is preliminary data.</text>
</comment>
<dbReference type="OrthoDB" id="1492465at2"/>
<keyword evidence="3" id="KW-1185">Reference proteome</keyword>
<dbReference type="InterPro" id="IPR037401">
    <property type="entry name" value="SnoaL-like"/>
</dbReference>
<evidence type="ECO:0000259" key="1">
    <source>
        <dbReference type="Pfam" id="PF13577"/>
    </source>
</evidence>
<dbReference type="SUPFAM" id="SSF54427">
    <property type="entry name" value="NTF2-like"/>
    <property type="match status" value="1"/>
</dbReference>
<sequence length="169" mass="19617">MDRDPEVQRLIDEAAIRRLLAQYPRAIDRQDHELLASLFHPDAIDEHGPINGPATEFVNFMKTGSVPGHHWMHHNGTQLIDIEGDVAHTETYTLAFYREPDSDGKHSNREVFLRVRYLDRVERREGQWRIAHRKVAFSPCHVLTVTEEYPMWEGTILEDMAGADATYQR</sequence>
<dbReference type="Gene3D" id="3.10.450.50">
    <property type="match status" value="1"/>
</dbReference>
<dbReference type="CDD" id="cd00531">
    <property type="entry name" value="NTF2_like"/>
    <property type="match status" value="1"/>
</dbReference>
<dbReference type="RefSeq" id="WP_144945530.1">
    <property type="nucleotide sequence ID" value="NZ_VMQU01000024.1"/>
</dbReference>
<dbReference type="AlphaFoldDB" id="A0A557XX94"/>